<dbReference type="SUPFAM" id="SSF111347">
    <property type="entry name" value="Rap/Ran-GAP"/>
    <property type="match status" value="1"/>
</dbReference>
<dbReference type="EMBL" id="JAAAXW010000126">
    <property type="protein sequence ID" value="KAF9542908.1"/>
    <property type="molecule type" value="Genomic_DNA"/>
</dbReference>
<organism evidence="4 5">
    <name type="scientific">Mortierella hygrophila</name>
    <dbReference type="NCBI Taxonomy" id="979708"/>
    <lineage>
        <taxon>Eukaryota</taxon>
        <taxon>Fungi</taxon>
        <taxon>Fungi incertae sedis</taxon>
        <taxon>Mucoromycota</taxon>
        <taxon>Mortierellomycotina</taxon>
        <taxon>Mortierellomycetes</taxon>
        <taxon>Mortierellales</taxon>
        <taxon>Mortierellaceae</taxon>
        <taxon>Mortierella</taxon>
    </lineage>
</organism>
<dbReference type="AlphaFoldDB" id="A0A9P6F6L0"/>
<protein>
    <recommendedName>
        <fullName evidence="3">Rap-GAP domain-containing protein</fullName>
    </recommendedName>
</protein>
<dbReference type="GO" id="GO:0005096">
    <property type="term" value="F:GTPase activator activity"/>
    <property type="evidence" value="ECO:0007669"/>
    <property type="project" value="UniProtKB-KW"/>
</dbReference>
<dbReference type="Pfam" id="PF21022">
    <property type="entry name" value="Rap-GAP_dimer"/>
    <property type="match status" value="1"/>
</dbReference>
<sequence length="379" mass="42333">MTVASPFSDFRYLSSNTIRPLTLLSAYSSKSVLAVSALANANNSCHNSSSNHSAVTSHPPLLPLSSSSASSVSTPPTFSTPPTPLVSESNRPQTTINNNNNNGKPSLTSSSTTSFDPSILLQDRECDLAFYQKYFLNQPHSNFVAAQSAQGPIVVSIAIDRKGCVRILIRTTQGSERIEHHPSSTHSIPWYRKFFLGGGFLFNYSNSPSYHLLILSQLCPAIPIESLEPCHHRDLPRELERMEERQVIRSYKFGVVMLLPGQTLEYQGLTNTKESCTPEFLDFLNWLGEPVRLQGWKGYRAGLDVIGDTTGEESVYTNWNGYQIMYHCAPLMPFNPKDHHQVERRRFIGNDIVVIVFKEDDDDEQFDLSSVGSRQNPKS</sequence>
<keyword evidence="5" id="KW-1185">Reference proteome</keyword>
<dbReference type="InterPro" id="IPR000331">
    <property type="entry name" value="Rap/Ran_GAP_dom"/>
</dbReference>
<keyword evidence="1" id="KW-0343">GTPase activation</keyword>
<dbReference type="Proteomes" id="UP000723463">
    <property type="component" value="Unassembled WGS sequence"/>
</dbReference>
<feature type="region of interest" description="Disordered" evidence="2">
    <location>
        <begin position="65"/>
        <end position="111"/>
    </location>
</feature>
<gene>
    <name evidence="4" type="ORF">EC957_001424</name>
</gene>
<feature type="domain" description="Rap-GAP" evidence="3">
    <location>
        <begin position="239"/>
        <end position="379"/>
    </location>
</feature>
<evidence type="ECO:0000256" key="1">
    <source>
        <dbReference type="ARBA" id="ARBA00022468"/>
    </source>
</evidence>
<evidence type="ECO:0000313" key="5">
    <source>
        <dbReference type="Proteomes" id="UP000723463"/>
    </source>
</evidence>
<dbReference type="Gene3D" id="3.40.50.11210">
    <property type="entry name" value="Rap/Ran-GAP"/>
    <property type="match status" value="1"/>
</dbReference>
<evidence type="ECO:0000256" key="2">
    <source>
        <dbReference type="SAM" id="MobiDB-lite"/>
    </source>
</evidence>
<name>A0A9P6F6L0_9FUNG</name>
<dbReference type="PROSITE" id="PS50085">
    <property type="entry name" value="RAPGAP"/>
    <property type="match status" value="1"/>
</dbReference>
<dbReference type="InterPro" id="IPR035974">
    <property type="entry name" value="Rap/Ran-GAP_sf"/>
</dbReference>
<dbReference type="GO" id="GO:0051056">
    <property type="term" value="P:regulation of small GTPase mediated signal transduction"/>
    <property type="evidence" value="ECO:0007669"/>
    <property type="project" value="InterPro"/>
</dbReference>
<dbReference type="InterPro" id="IPR050989">
    <property type="entry name" value="Rap1_Ran_GAP"/>
</dbReference>
<accession>A0A9P6F6L0</accession>
<dbReference type="PANTHER" id="PTHR15711">
    <property type="entry name" value="RAP GTPASE-ACTIVATING PROTEIN"/>
    <property type="match status" value="1"/>
</dbReference>
<proteinExistence type="predicted"/>
<dbReference type="Pfam" id="PF02145">
    <property type="entry name" value="Rap_GAP"/>
    <property type="match status" value="1"/>
</dbReference>
<evidence type="ECO:0000313" key="4">
    <source>
        <dbReference type="EMBL" id="KAF9542908.1"/>
    </source>
</evidence>
<reference evidence="4" key="1">
    <citation type="journal article" date="2020" name="Fungal Divers.">
        <title>Resolving the Mortierellaceae phylogeny through synthesis of multi-gene phylogenetics and phylogenomics.</title>
        <authorList>
            <person name="Vandepol N."/>
            <person name="Liber J."/>
            <person name="Desiro A."/>
            <person name="Na H."/>
            <person name="Kennedy M."/>
            <person name="Barry K."/>
            <person name="Grigoriev I.V."/>
            <person name="Miller A.N."/>
            <person name="O'Donnell K."/>
            <person name="Stajich J.E."/>
            <person name="Bonito G."/>
        </authorList>
    </citation>
    <scope>NUCLEOTIDE SEQUENCE</scope>
    <source>
        <strain evidence="4">NRRL 2591</strain>
    </source>
</reference>
<comment type="caution">
    <text evidence="4">The sequence shown here is derived from an EMBL/GenBank/DDBJ whole genome shotgun (WGS) entry which is preliminary data.</text>
</comment>
<evidence type="ECO:0000259" key="3">
    <source>
        <dbReference type="PROSITE" id="PS50085"/>
    </source>
</evidence>
<dbReference type="PANTHER" id="PTHR15711:SF65">
    <property type="entry name" value="RAPGAP_RANGAP DOMAIN-CONTAINING PROTEIN"/>
    <property type="match status" value="1"/>
</dbReference>
<feature type="compositionally biased region" description="Low complexity" evidence="2">
    <location>
        <begin position="65"/>
        <end position="77"/>
    </location>
</feature>